<dbReference type="NCBIfam" id="TIGR02228">
    <property type="entry name" value="sigpep_I_arch"/>
    <property type="match status" value="1"/>
</dbReference>
<evidence type="ECO:0000256" key="1">
    <source>
        <dbReference type="ARBA" id="ARBA00004370"/>
    </source>
</evidence>
<dbReference type="SUPFAM" id="SSF51306">
    <property type="entry name" value="LexA/Signal peptidase"/>
    <property type="match status" value="1"/>
</dbReference>
<dbReference type="AlphaFoldDB" id="A0A2N0ZGF6"/>
<dbReference type="EC" id="3.4.21.89" evidence="5"/>
<dbReference type="InterPro" id="IPR001733">
    <property type="entry name" value="Peptidase_S26B"/>
</dbReference>
<dbReference type="InterPro" id="IPR036286">
    <property type="entry name" value="LexA/Signal_pep-like_sf"/>
</dbReference>
<feature type="transmembrane region" description="Helical" evidence="6">
    <location>
        <begin position="137"/>
        <end position="160"/>
    </location>
</feature>
<dbReference type="GO" id="GO:0016020">
    <property type="term" value="C:membrane"/>
    <property type="evidence" value="ECO:0007669"/>
    <property type="project" value="UniProtKB-SubCell"/>
</dbReference>
<evidence type="ECO:0000256" key="2">
    <source>
        <dbReference type="ARBA" id="ARBA00022692"/>
    </source>
</evidence>
<keyword evidence="3 6" id="KW-1133">Transmembrane helix</keyword>
<reference evidence="7 8" key="1">
    <citation type="journal article" date="2010" name="Int. J. Syst. Evol. Microbiol.">
        <title>Bacillus horneckiae sp. nov., isolated from a spacecraft-assembly clean room.</title>
        <authorList>
            <person name="Vaishampayan P."/>
            <person name="Probst A."/>
            <person name="Krishnamurthi S."/>
            <person name="Ghosh S."/>
            <person name="Osman S."/>
            <person name="McDowall A."/>
            <person name="Ruckmani A."/>
            <person name="Mayilraj S."/>
            <person name="Venkateswaran K."/>
        </authorList>
    </citation>
    <scope>NUCLEOTIDE SEQUENCE [LARGE SCALE GENOMIC DNA]</scope>
    <source>
        <strain evidence="8">1PO1SC</strain>
    </source>
</reference>
<sequence length="179" mass="19321">MKKTAEVVGNLLFVILLVLGLLSLYAIIQGGKDSGTPPSIFGFSMMSVLTGSMEPDIKPGDLVVVKAADIESIQENEIITYKNGSTFVTHRVIDKVNLNGQIVLQTQGDANNIKDEGLVIDNQIIGSVQFTVPKGGAIAQFLISPLGLLIAFILVIWLIFSHQVKNFIPKRKLDEGEGS</sequence>
<evidence type="ECO:0000256" key="3">
    <source>
        <dbReference type="ARBA" id="ARBA00022989"/>
    </source>
</evidence>
<name>A0A2N0ZGF6_9BACI</name>
<keyword evidence="2 6" id="KW-0812">Transmembrane</keyword>
<comment type="subcellular location">
    <subcellularLocation>
        <location evidence="1">Membrane</location>
    </subcellularLocation>
</comment>
<dbReference type="EMBL" id="PISD01000027">
    <property type="protein sequence ID" value="PKG28589.1"/>
    <property type="molecule type" value="Genomic_DNA"/>
</dbReference>
<keyword evidence="8" id="KW-1185">Reference proteome</keyword>
<dbReference type="GO" id="GO:0006465">
    <property type="term" value="P:signal peptide processing"/>
    <property type="evidence" value="ECO:0007669"/>
    <property type="project" value="UniProtKB-UniRule"/>
</dbReference>
<feature type="transmembrane region" description="Helical" evidence="6">
    <location>
        <begin position="7"/>
        <end position="28"/>
    </location>
</feature>
<dbReference type="PANTHER" id="PTHR10806:SF6">
    <property type="entry name" value="SIGNAL PEPTIDASE COMPLEX CATALYTIC SUBUNIT SEC11"/>
    <property type="match status" value="1"/>
</dbReference>
<dbReference type="Proteomes" id="UP000233343">
    <property type="component" value="Unassembled WGS sequence"/>
</dbReference>
<evidence type="ECO:0000256" key="4">
    <source>
        <dbReference type="ARBA" id="ARBA00023136"/>
    </source>
</evidence>
<evidence type="ECO:0000256" key="5">
    <source>
        <dbReference type="NCBIfam" id="TIGR02228"/>
    </source>
</evidence>
<proteinExistence type="predicted"/>
<gene>
    <name evidence="7" type="ORF">CWS20_12655</name>
</gene>
<evidence type="ECO:0000256" key="6">
    <source>
        <dbReference type="SAM" id="Phobius"/>
    </source>
</evidence>
<dbReference type="GO" id="GO:0004252">
    <property type="term" value="F:serine-type endopeptidase activity"/>
    <property type="evidence" value="ECO:0007669"/>
    <property type="project" value="UniProtKB-UniRule"/>
</dbReference>
<accession>A0A2N0ZGF6</accession>
<evidence type="ECO:0000313" key="8">
    <source>
        <dbReference type="Proteomes" id="UP000233343"/>
    </source>
</evidence>
<evidence type="ECO:0000313" key="7">
    <source>
        <dbReference type="EMBL" id="PKG28589.1"/>
    </source>
</evidence>
<dbReference type="PANTHER" id="PTHR10806">
    <property type="entry name" value="SIGNAL PEPTIDASE COMPLEX CATALYTIC SUBUNIT SEC11"/>
    <property type="match status" value="1"/>
</dbReference>
<keyword evidence="4 6" id="KW-0472">Membrane</keyword>
<dbReference type="GO" id="GO:0009003">
    <property type="term" value="F:signal peptidase activity"/>
    <property type="evidence" value="ECO:0007669"/>
    <property type="project" value="UniProtKB-EC"/>
</dbReference>
<dbReference type="InterPro" id="IPR019533">
    <property type="entry name" value="Peptidase_S26"/>
</dbReference>
<dbReference type="CDD" id="cd06530">
    <property type="entry name" value="S26_SPase_I"/>
    <property type="match status" value="1"/>
</dbReference>
<protein>
    <recommendedName>
        <fullName evidence="5">Signal peptidase I</fullName>
        <ecNumber evidence="5">3.4.21.89</ecNumber>
    </recommendedName>
</protein>
<comment type="caution">
    <text evidence="7">The sequence shown here is derived from an EMBL/GenBank/DDBJ whole genome shotgun (WGS) entry which is preliminary data.</text>
</comment>
<organism evidence="7 8">
    <name type="scientific">Cytobacillus horneckiae</name>
    <dbReference type="NCBI Taxonomy" id="549687"/>
    <lineage>
        <taxon>Bacteria</taxon>
        <taxon>Bacillati</taxon>
        <taxon>Bacillota</taxon>
        <taxon>Bacilli</taxon>
        <taxon>Bacillales</taxon>
        <taxon>Bacillaceae</taxon>
        <taxon>Cytobacillus</taxon>
    </lineage>
</organism>